<comment type="caution">
    <text evidence="1">The sequence shown here is derived from an EMBL/GenBank/DDBJ whole genome shotgun (WGS) entry which is preliminary data.</text>
</comment>
<dbReference type="OrthoDB" id="1696965at2759"/>
<gene>
    <name evidence="1" type="ORF">J437_LFUL016199</name>
</gene>
<proteinExistence type="predicted"/>
<name>A0A8K0KJJ4_LADFU</name>
<reference evidence="1" key="1">
    <citation type="submission" date="2013-04" db="EMBL/GenBank/DDBJ databases">
        <authorList>
            <person name="Qu J."/>
            <person name="Murali S.C."/>
            <person name="Bandaranaike D."/>
            <person name="Bellair M."/>
            <person name="Blankenburg K."/>
            <person name="Chao H."/>
            <person name="Dinh H."/>
            <person name="Doddapaneni H."/>
            <person name="Downs B."/>
            <person name="Dugan-Rocha S."/>
            <person name="Elkadiri S."/>
            <person name="Gnanaolivu R.D."/>
            <person name="Hernandez B."/>
            <person name="Javaid M."/>
            <person name="Jayaseelan J.C."/>
            <person name="Lee S."/>
            <person name="Li M."/>
            <person name="Ming W."/>
            <person name="Munidasa M."/>
            <person name="Muniz J."/>
            <person name="Nguyen L."/>
            <person name="Ongeri F."/>
            <person name="Osuji N."/>
            <person name="Pu L.-L."/>
            <person name="Puazo M."/>
            <person name="Qu C."/>
            <person name="Quiroz J."/>
            <person name="Raj R."/>
            <person name="Weissenberger G."/>
            <person name="Xin Y."/>
            <person name="Zou X."/>
            <person name="Han Y."/>
            <person name="Richards S."/>
            <person name="Worley K."/>
            <person name="Muzny D."/>
            <person name="Gibbs R."/>
        </authorList>
    </citation>
    <scope>NUCLEOTIDE SEQUENCE</scope>
    <source>
        <strain evidence="1">Sampled in the wild</strain>
    </source>
</reference>
<evidence type="ECO:0000313" key="1">
    <source>
        <dbReference type="EMBL" id="KAG8235737.1"/>
    </source>
</evidence>
<organism evidence="1 2">
    <name type="scientific">Ladona fulva</name>
    <name type="common">Scarce chaser dragonfly</name>
    <name type="synonym">Libellula fulva</name>
    <dbReference type="NCBI Taxonomy" id="123851"/>
    <lineage>
        <taxon>Eukaryota</taxon>
        <taxon>Metazoa</taxon>
        <taxon>Ecdysozoa</taxon>
        <taxon>Arthropoda</taxon>
        <taxon>Hexapoda</taxon>
        <taxon>Insecta</taxon>
        <taxon>Pterygota</taxon>
        <taxon>Palaeoptera</taxon>
        <taxon>Odonata</taxon>
        <taxon>Epiprocta</taxon>
        <taxon>Anisoptera</taxon>
        <taxon>Libelluloidea</taxon>
        <taxon>Libellulidae</taxon>
        <taxon>Ladona</taxon>
    </lineage>
</organism>
<evidence type="ECO:0000313" key="2">
    <source>
        <dbReference type="Proteomes" id="UP000792457"/>
    </source>
</evidence>
<dbReference type="EMBL" id="KZ308943">
    <property type="protein sequence ID" value="KAG8235737.1"/>
    <property type="molecule type" value="Genomic_DNA"/>
</dbReference>
<keyword evidence="2" id="KW-1185">Reference proteome</keyword>
<accession>A0A8K0KJJ4</accession>
<dbReference type="Proteomes" id="UP000792457">
    <property type="component" value="Unassembled WGS sequence"/>
</dbReference>
<dbReference type="AlphaFoldDB" id="A0A8K0KJJ4"/>
<protein>
    <submittedName>
        <fullName evidence="1">Uncharacterized protein</fullName>
    </submittedName>
</protein>
<sequence length="145" mass="16635">MFHSFEWVLVQWQCECMKLVPAFWKILALIHIPFPTMLQLENLAHEIYTKWNFPNCVGEVDSKHVRIQCPPHSGTMKVVERTFKILVCKWRVAENEKETSVDHVETIIQAIYVLHSVLINEAGTDIALLLGLIGKLAITIVASRI</sequence>
<feature type="non-terminal residue" evidence="1">
    <location>
        <position position="1"/>
    </location>
</feature>
<reference evidence="1" key="2">
    <citation type="submission" date="2017-10" db="EMBL/GenBank/DDBJ databases">
        <title>Ladona fulva Genome sequencing and assembly.</title>
        <authorList>
            <person name="Murali S."/>
            <person name="Richards S."/>
            <person name="Bandaranaike D."/>
            <person name="Bellair M."/>
            <person name="Blankenburg K."/>
            <person name="Chao H."/>
            <person name="Dinh H."/>
            <person name="Doddapaneni H."/>
            <person name="Dugan-Rocha S."/>
            <person name="Elkadiri S."/>
            <person name="Gnanaolivu R."/>
            <person name="Hernandez B."/>
            <person name="Skinner E."/>
            <person name="Javaid M."/>
            <person name="Lee S."/>
            <person name="Li M."/>
            <person name="Ming W."/>
            <person name="Munidasa M."/>
            <person name="Muniz J."/>
            <person name="Nguyen L."/>
            <person name="Hughes D."/>
            <person name="Osuji N."/>
            <person name="Pu L.-L."/>
            <person name="Puazo M."/>
            <person name="Qu C."/>
            <person name="Quiroz J."/>
            <person name="Raj R."/>
            <person name="Weissenberger G."/>
            <person name="Xin Y."/>
            <person name="Zou X."/>
            <person name="Han Y."/>
            <person name="Worley K."/>
            <person name="Muzny D."/>
            <person name="Gibbs R."/>
        </authorList>
    </citation>
    <scope>NUCLEOTIDE SEQUENCE</scope>
    <source>
        <strain evidence="1">Sampled in the wild</strain>
    </source>
</reference>